<dbReference type="EMBL" id="BAAAYR010000001">
    <property type="protein sequence ID" value="GAA3555845.1"/>
    <property type="molecule type" value="Genomic_DNA"/>
</dbReference>
<dbReference type="InterPro" id="IPR004688">
    <property type="entry name" value="Ni/Co_transpt"/>
</dbReference>
<feature type="transmembrane region" description="Helical" evidence="8">
    <location>
        <begin position="20"/>
        <end position="38"/>
    </location>
</feature>
<dbReference type="InterPro" id="IPR011541">
    <property type="entry name" value="Ni/Co_transpt_high_affinity"/>
</dbReference>
<keyword evidence="5 8" id="KW-0812">Transmembrane</keyword>
<feature type="transmembrane region" description="Helical" evidence="8">
    <location>
        <begin position="98"/>
        <end position="117"/>
    </location>
</feature>
<feature type="transmembrane region" description="Helical" evidence="8">
    <location>
        <begin position="209"/>
        <end position="233"/>
    </location>
</feature>
<evidence type="ECO:0000313" key="9">
    <source>
        <dbReference type="EMBL" id="GAA3555845.1"/>
    </source>
</evidence>
<organism evidence="9 10">
    <name type="scientific">Microlunatus spumicola</name>
    <dbReference type="NCBI Taxonomy" id="81499"/>
    <lineage>
        <taxon>Bacteria</taxon>
        <taxon>Bacillati</taxon>
        <taxon>Actinomycetota</taxon>
        <taxon>Actinomycetes</taxon>
        <taxon>Propionibacteriales</taxon>
        <taxon>Propionibacteriaceae</taxon>
        <taxon>Microlunatus</taxon>
    </lineage>
</organism>
<protein>
    <recommendedName>
        <fullName evidence="8">Nickel/cobalt efflux system</fullName>
    </recommendedName>
</protein>
<comment type="caution">
    <text evidence="9">The sequence shown here is derived from an EMBL/GenBank/DDBJ whole genome shotgun (WGS) entry which is preliminary data.</text>
</comment>
<keyword evidence="3 8" id="KW-0813">Transport</keyword>
<keyword evidence="7 8" id="KW-0472">Membrane</keyword>
<feature type="transmembrane region" description="Helical" evidence="8">
    <location>
        <begin position="137"/>
        <end position="163"/>
    </location>
</feature>
<name>A0ABP6WS26_9ACTN</name>
<dbReference type="Pfam" id="PF03824">
    <property type="entry name" value="NicO"/>
    <property type="match status" value="1"/>
</dbReference>
<feature type="transmembrane region" description="Helical" evidence="8">
    <location>
        <begin position="239"/>
        <end position="261"/>
    </location>
</feature>
<sequence>MRQPQGTSTRSGDLRSLTGMGLAILGLHLLGLALLLWARPSAGVPVGTLSLGTLSVGTGAAVTAYTLGVRHAFDADHIAAIDSTTRTLLGSGRRATSVGFWFSLGHSSVVLALTVLLTSGLHALTGQLEDEGSGLHAITQTIGTTVSGVFLYGIAAANVVLLVRLLRGRRRQQHDGDPSPAPGPGPVGGPFVWLLRPLLDVVRTPRQMYLVGLLFGLGFDTATEVGLLVLAASGVAAGVSWSGLLALPILFAAGMSLFDAVDGAIMRFAYGWARQDSRRDLPYNLLVTALSVCVAVGVGTVELATLAADRWGLEGVVWTWFRSRDLGPLGLVVVLALVTVWLVWVLLRRTRTAPDAG</sequence>
<comment type="similarity">
    <text evidence="2 8">Belongs to the NiCoT transporter (TC 2.A.52) family.</text>
</comment>
<evidence type="ECO:0000256" key="1">
    <source>
        <dbReference type="ARBA" id="ARBA00004127"/>
    </source>
</evidence>
<feature type="transmembrane region" description="Helical" evidence="8">
    <location>
        <begin position="44"/>
        <end position="67"/>
    </location>
</feature>
<feature type="transmembrane region" description="Helical" evidence="8">
    <location>
        <begin position="281"/>
        <end position="306"/>
    </location>
</feature>
<dbReference type="RefSeq" id="WP_204912064.1">
    <property type="nucleotide sequence ID" value="NZ_BAAAYR010000001.1"/>
</dbReference>
<keyword evidence="4" id="KW-0533">Nickel</keyword>
<keyword evidence="10" id="KW-1185">Reference proteome</keyword>
<feature type="transmembrane region" description="Helical" evidence="8">
    <location>
        <begin position="326"/>
        <end position="347"/>
    </location>
</feature>
<reference evidence="10" key="1">
    <citation type="journal article" date="2019" name="Int. J. Syst. Evol. Microbiol.">
        <title>The Global Catalogue of Microorganisms (GCM) 10K type strain sequencing project: providing services to taxonomists for standard genome sequencing and annotation.</title>
        <authorList>
            <consortium name="The Broad Institute Genomics Platform"/>
            <consortium name="The Broad Institute Genome Sequencing Center for Infectious Disease"/>
            <person name="Wu L."/>
            <person name="Ma J."/>
        </authorList>
    </citation>
    <scope>NUCLEOTIDE SEQUENCE [LARGE SCALE GENOMIC DNA]</scope>
    <source>
        <strain evidence="10">JCM 16540</strain>
    </source>
</reference>
<evidence type="ECO:0000256" key="6">
    <source>
        <dbReference type="ARBA" id="ARBA00022989"/>
    </source>
</evidence>
<evidence type="ECO:0000256" key="3">
    <source>
        <dbReference type="ARBA" id="ARBA00022448"/>
    </source>
</evidence>
<accession>A0ABP6WS26</accession>
<proteinExistence type="inferred from homology"/>
<dbReference type="PANTHER" id="PTHR31611">
    <property type="entry name" value="HIGH-AFFINITY NICKEL TRANSPORT PROTEIN NIC1"/>
    <property type="match status" value="1"/>
</dbReference>
<evidence type="ECO:0000256" key="2">
    <source>
        <dbReference type="ARBA" id="ARBA00010892"/>
    </source>
</evidence>
<gene>
    <name evidence="9" type="ORF">GCM10022197_08790</name>
</gene>
<evidence type="ECO:0000256" key="4">
    <source>
        <dbReference type="ARBA" id="ARBA00022596"/>
    </source>
</evidence>
<dbReference type="Proteomes" id="UP001500767">
    <property type="component" value="Unassembled WGS sequence"/>
</dbReference>
<evidence type="ECO:0000256" key="8">
    <source>
        <dbReference type="RuleBase" id="RU362101"/>
    </source>
</evidence>
<keyword evidence="6 8" id="KW-1133">Transmembrane helix</keyword>
<comment type="subcellular location">
    <subcellularLocation>
        <location evidence="8">Cell membrane</location>
        <topology evidence="8">Multi-pass membrane protein</topology>
    </subcellularLocation>
    <subcellularLocation>
        <location evidence="1">Endomembrane system</location>
        <topology evidence="1">Multi-pass membrane protein</topology>
    </subcellularLocation>
</comment>
<evidence type="ECO:0000256" key="5">
    <source>
        <dbReference type="ARBA" id="ARBA00022692"/>
    </source>
</evidence>
<evidence type="ECO:0000313" key="10">
    <source>
        <dbReference type="Proteomes" id="UP001500767"/>
    </source>
</evidence>
<dbReference type="PANTHER" id="PTHR31611:SF0">
    <property type="entry name" value="HIGH-AFFINITY NICKEL TRANSPORT PROTEIN NIC1"/>
    <property type="match status" value="1"/>
</dbReference>
<evidence type="ECO:0000256" key="7">
    <source>
        <dbReference type="ARBA" id="ARBA00023136"/>
    </source>
</evidence>